<dbReference type="PROSITE" id="PS01124">
    <property type="entry name" value="HTH_ARAC_FAMILY_2"/>
    <property type="match status" value="1"/>
</dbReference>
<dbReference type="InterPro" id="IPR013783">
    <property type="entry name" value="Ig-like_fold"/>
</dbReference>
<evidence type="ECO:0000256" key="9">
    <source>
        <dbReference type="SAM" id="Phobius"/>
    </source>
</evidence>
<dbReference type="PROSITE" id="PS50110">
    <property type="entry name" value="RESPONSE_REGULATORY"/>
    <property type="match status" value="1"/>
</dbReference>
<dbReference type="SUPFAM" id="SSF46689">
    <property type="entry name" value="Homeodomain-like"/>
    <property type="match status" value="1"/>
</dbReference>
<feature type="domain" description="Histidine kinase" evidence="12">
    <location>
        <begin position="814"/>
        <end position="1031"/>
    </location>
</feature>
<keyword evidence="10" id="KW-0732">Signal</keyword>
<evidence type="ECO:0000256" key="8">
    <source>
        <dbReference type="SAM" id="Coils"/>
    </source>
</evidence>
<evidence type="ECO:0000256" key="7">
    <source>
        <dbReference type="PROSITE-ProRule" id="PRU00169"/>
    </source>
</evidence>
<dbReference type="CDD" id="cd17574">
    <property type="entry name" value="REC_OmpR"/>
    <property type="match status" value="1"/>
</dbReference>
<evidence type="ECO:0000259" key="12">
    <source>
        <dbReference type="PROSITE" id="PS50109"/>
    </source>
</evidence>
<keyword evidence="5" id="KW-0238">DNA-binding</keyword>
<evidence type="ECO:0000256" key="2">
    <source>
        <dbReference type="ARBA" id="ARBA00012438"/>
    </source>
</evidence>
<dbReference type="EC" id="2.7.13.3" evidence="2"/>
<evidence type="ECO:0000256" key="6">
    <source>
        <dbReference type="ARBA" id="ARBA00023163"/>
    </source>
</evidence>
<dbReference type="Pfam" id="PF12833">
    <property type="entry name" value="HTH_18"/>
    <property type="match status" value="1"/>
</dbReference>
<feature type="modified residue" description="4-aspartylphosphate" evidence="7">
    <location>
        <position position="1117"/>
    </location>
</feature>
<feature type="transmembrane region" description="Helical" evidence="9">
    <location>
        <begin position="761"/>
        <end position="778"/>
    </location>
</feature>
<dbReference type="Gene3D" id="2.130.10.10">
    <property type="entry name" value="YVTN repeat-like/Quinoprotein amine dehydrogenase"/>
    <property type="match status" value="2"/>
</dbReference>
<keyword evidence="4" id="KW-0805">Transcription regulation</keyword>
<keyword evidence="9" id="KW-0472">Membrane</keyword>
<keyword evidence="6" id="KW-0804">Transcription</keyword>
<dbReference type="InterPro" id="IPR004358">
    <property type="entry name" value="Sig_transdc_His_kin-like_C"/>
</dbReference>
<dbReference type="InterPro" id="IPR011006">
    <property type="entry name" value="CheY-like_superfamily"/>
</dbReference>
<dbReference type="InterPro" id="IPR009057">
    <property type="entry name" value="Homeodomain-like_sf"/>
</dbReference>
<dbReference type="InterPro" id="IPR015943">
    <property type="entry name" value="WD40/YVTN_repeat-like_dom_sf"/>
</dbReference>
<dbReference type="InterPro" id="IPR003661">
    <property type="entry name" value="HisK_dim/P_dom"/>
</dbReference>
<gene>
    <name evidence="14" type="ORF">JIV24_01965</name>
</gene>
<dbReference type="PANTHER" id="PTHR43547">
    <property type="entry name" value="TWO-COMPONENT HISTIDINE KINASE"/>
    <property type="match status" value="1"/>
</dbReference>
<dbReference type="Gene3D" id="2.60.40.10">
    <property type="entry name" value="Immunoglobulins"/>
    <property type="match status" value="1"/>
</dbReference>
<proteinExistence type="predicted"/>
<accession>A0ABS1HFL0</accession>
<sequence length="1318" mass="150568">MVKSLQKYFLLFIGALVFHCSNATVRFEQLNVLNPYDAHSIEAITQDSVGNIWFAFSGGVSRYDGNSIKKFYYQTNNEVGSSNIERIRHLKALGNKLWMRSNSNVYAFDLMTEQFKVFHTGRSVDFAGHHSDVWVATPTRIYNLLNDQQSIPIELLPREQIAKMQLFNHLLYVGTSQRLVVYNLNTYKEEVLLSDVEVSAIFVDSRQTIWLVDTNQGVIKTLSNGTTQKYTKNDGILSYDISCFEEDNDGSIWMGGLKGINEIALSGQIKQFQYQRNNAWGPSNNSVLSLFKDRDGGIWAGTYNGGINYFNPTDHLYYLFEEDLTENRGLSYKVVSQMSEDTMGNVWICTEGGWLNYLDRQTNRFIYYPPLVLNDGTIIKNVKSIYKENDQNLWLGTFNGGLVKLDVDKQSYTSYARQQNGQYLTRANRINDIKAFDKKLYMATHMAVQVFDTETEQLTYLFSERNKKQHNIYNFLRCIEIKEGVLWTGGSNGLIKYDLNSKTIKRYFYDEKAQGSLSSNQVHDLFVDSYNNLWVATSNGLNKYNPEDDNFEVFDKQDGMENDFVVSIAELEPNILIVGTKIGVCILDFKNNVIENIDRFNGLPINAPNLTSILVMNNDDVFVGGIDGLCVFNYRSVLDSKEINAPRLTKLLVNNKEVNPNDTTGILEQSFILTDEIVLNHQHTSFSIEFHDNHFFTHQRQKLKYKLEGFDSNWLESASNSVNYMNLNPGKYTLFVANSKEPSLFRKLDITIKPHPLQSPVAYILYVILILLMILYYNRLHLIRRRLKDSVLIKEREKAYEVEMNQSKLRFFTNISHEFRTPLTLIAGHVEVLLSSNSIRHSDYKKVLSINRNTSRLNNLITELLDFRRQEAGQLKLKVGEHDFITFLEEIFYSFMELAKHKNIDYQIDYTHKPMRVWFDSLHLEKVFYNLLSNAFKFTPDGGHVLMSITEESDVLDIKVADSGRGIPHDSLETIFDRFNQLDNMSSDDIRGSGIGLALTKGIVEAHHGEIKVSSSLNKGSVFTVRMPLGKEHFSDDQLCETQATDTLIKEGSIDDVIEVPTEEKDKEKLLIVEDNIEVQGLLFDLLNPLFEVTLAANGVEGLQKALELQPVIIVSDVLMPQMTGTEMCSNLKTNVNTSHIPIILLTARTAEEYKIEGLDTGADDYITKPFNSRVLVARINNIINNRKALQARFSQNPSLNVKSIAKNKIDKEFIEKAKEAVENNIDNAQYDVAALGKDLQLGRTVLYSKMKAITGKTPNAFIMSFRLEKSKQLLMENPGEAISKIAYDCGFTSQQYFSKMFKDQFGVTPKKYINSHI</sequence>
<dbReference type="CDD" id="cd00082">
    <property type="entry name" value="HisKA"/>
    <property type="match status" value="1"/>
</dbReference>
<dbReference type="Pfam" id="PF00512">
    <property type="entry name" value="HisKA"/>
    <property type="match status" value="1"/>
</dbReference>
<feature type="domain" description="HTH araC/xylS-type" evidence="11">
    <location>
        <begin position="1216"/>
        <end position="1316"/>
    </location>
</feature>
<dbReference type="PROSITE" id="PS00041">
    <property type="entry name" value="HTH_ARAC_FAMILY_1"/>
    <property type="match status" value="1"/>
</dbReference>
<evidence type="ECO:0000259" key="11">
    <source>
        <dbReference type="PROSITE" id="PS01124"/>
    </source>
</evidence>
<dbReference type="SMART" id="SM00342">
    <property type="entry name" value="HTH_ARAC"/>
    <property type="match status" value="1"/>
</dbReference>
<dbReference type="Pfam" id="PF07495">
    <property type="entry name" value="Y_Y_Y"/>
    <property type="match status" value="1"/>
</dbReference>
<dbReference type="PROSITE" id="PS50109">
    <property type="entry name" value="HIS_KIN"/>
    <property type="match status" value="1"/>
</dbReference>
<keyword evidence="9" id="KW-0812">Transmembrane</keyword>
<dbReference type="SUPFAM" id="SSF55874">
    <property type="entry name" value="ATPase domain of HSP90 chaperone/DNA topoisomerase II/histidine kinase"/>
    <property type="match status" value="1"/>
</dbReference>
<dbReference type="InterPro" id="IPR036890">
    <property type="entry name" value="HATPase_C_sf"/>
</dbReference>
<evidence type="ECO:0000256" key="10">
    <source>
        <dbReference type="SAM" id="SignalP"/>
    </source>
</evidence>
<protein>
    <recommendedName>
        <fullName evidence="2">histidine kinase</fullName>
        <ecNumber evidence="2">2.7.13.3</ecNumber>
    </recommendedName>
</protein>
<evidence type="ECO:0000256" key="1">
    <source>
        <dbReference type="ARBA" id="ARBA00000085"/>
    </source>
</evidence>
<dbReference type="InterPro" id="IPR036097">
    <property type="entry name" value="HisK_dim/P_sf"/>
</dbReference>
<reference evidence="14 15" key="1">
    <citation type="submission" date="2021-01" db="EMBL/GenBank/DDBJ databases">
        <title>Carboxyliciviraga sp.nov., isolated from coastal sediments.</title>
        <authorList>
            <person name="Lu D."/>
            <person name="Zhang T."/>
        </authorList>
    </citation>
    <scope>NUCLEOTIDE SEQUENCE [LARGE SCALE GENOMIC DNA]</scope>
    <source>
        <strain evidence="14 15">N1Y132</strain>
    </source>
</reference>
<dbReference type="EMBL" id="JAENRR010000003">
    <property type="protein sequence ID" value="MBK3516088.1"/>
    <property type="molecule type" value="Genomic_DNA"/>
</dbReference>
<dbReference type="Pfam" id="PF07494">
    <property type="entry name" value="Reg_prop"/>
    <property type="match status" value="2"/>
</dbReference>
<evidence type="ECO:0000256" key="5">
    <source>
        <dbReference type="ARBA" id="ARBA00023125"/>
    </source>
</evidence>
<dbReference type="InterPro" id="IPR018062">
    <property type="entry name" value="HTH_AraC-typ_CS"/>
</dbReference>
<evidence type="ECO:0000313" key="15">
    <source>
        <dbReference type="Proteomes" id="UP000605676"/>
    </source>
</evidence>
<dbReference type="SMART" id="SM00388">
    <property type="entry name" value="HisKA"/>
    <property type="match status" value="1"/>
</dbReference>
<dbReference type="Pfam" id="PF02518">
    <property type="entry name" value="HATPase_c"/>
    <property type="match status" value="1"/>
</dbReference>
<keyword evidence="15" id="KW-1185">Reference proteome</keyword>
<keyword evidence="9" id="KW-1133">Transmembrane helix</keyword>
<dbReference type="SMART" id="SM00387">
    <property type="entry name" value="HATPase_c"/>
    <property type="match status" value="1"/>
</dbReference>
<dbReference type="Proteomes" id="UP000605676">
    <property type="component" value="Unassembled WGS sequence"/>
</dbReference>
<keyword evidence="8" id="KW-0175">Coiled coil</keyword>
<dbReference type="SUPFAM" id="SSF63829">
    <property type="entry name" value="Calcium-dependent phosphotriesterase"/>
    <property type="match status" value="2"/>
</dbReference>
<evidence type="ECO:0000259" key="13">
    <source>
        <dbReference type="PROSITE" id="PS50110"/>
    </source>
</evidence>
<feature type="signal peptide" evidence="10">
    <location>
        <begin position="1"/>
        <end position="23"/>
    </location>
</feature>
<dbReference type="Gene3D" id="3.30.565.10">
    <property type="entry name" value="Histidine kinase-like ATPase, C-terminal domain"/>
    <property type="match status" value="1"/>
</dbReference>
<dbReference type="RefSeq" id="WP_200463321.1">
    <property type="nucleotide sequence ID" value="NZ_JAENRR010000003.1"/>
</dbReference>
<dbReference type="InterPro" id="IPR001789">
    <property type="entry name" value="Sig_transdc_resp-reg_receiver"/>
</dbReference>
<dbReference type="Gene3D" id="3.40.50.2300">
    <property type="match status" value="1"/>
</dbReference>
<dbReference type="SUPFAM" id="SSF52172">
    <property type="entry name" value="CheY-like"/>
    <property type="match status" value="1"/>
</dbReference>
<comment type="catalytic activity">
    <reaction evidence="1">
        <text>ATP + protein L-histidine = ADP + protein N-phospho-L-histidine.</text>
        <dbReference type="EC" id="2.7.13.3"/>
    </reaction>
</comment>
<dbReference type="InterPro" id="IPR005467">
    <property type="entry name" value="His_kinase_dom"/>
</dbReference>
<dbReference type="PRINTS" id="PR00344">
    <property type="entry name" value="BCTRLSENSOR"/>
</dbReference>
<feature type="domain" description="Response regulatory" evidence="13">
    <location>
        <begin position="1069"/>
        <end position="1184"/>
    </location>
</feature>
<dbReference type="InterPro" id="IPR018060">
    <property type="entry name" value="HTH_AraC"/>
</dbReference>
<evidence type="ECO:0000313" key="14">
    <source>
        <dbReference type="EMBL" id="MBK3516088.1"/>
    </source>
</evidence>
<dbReference type="InterPro" id="IPR011123">
    <property type="entry name" value="Y_Y_Y"/>
</dbReference>
<dbReference type="Gene3D" id="1.10.10.60">
    <property type="entry name" value="Homeodomain-like"/>
    <property type="match status" value="1"/>
</dbReference>
<organism evidence="14 15">
    <name type="scientific">Carboxylicivirga marina</name>
    <dbReference type="NCBI Taxonomy" id="2800988"/>
    <lineage>
        <taxon>Bacteria</taxon>
        <taxon>Pseudomonadati</taxon>
        <taxon>Bacteroidota</taxon>
        <taxon>Bacteroidia</taxon>
        <taxon>Marinilabiliales</taxon>
        <taxon>Marinilabiliaceae</taxon>
        <taxon>Carboxylicivirga</taxon>
    </lineage>
</organism>
<feature type="coiled-coil region" evidence="8">
    <location>
        <begin position="1212"/>
        <end position="1239"/>
    </location>
</feature>
<evidence type="ECO:0000256" key="4">
    <source>
        <dbReference type="ARBA" id="ARBA00023015"/>
    </source>
</evidence>
<dbReference type="Pfam" id="PF00072">
    <property type="entry name" value="Response_reg"/>
    <property type="match status" value="1"/>
</dbReference>
<dbReference type="InterPro" id="IPR011110">
    <property type="entry name" value="Reg_prop"/>
</dbReference>
<dbReference type="InterPro" id="IPR003594">
    <property type="entry name" value="HATPase_dom"/>
</dbReference>
<feature type="chain" id="PRO_5045755608" description="histidine kinase" evidence="10">
    <location>
        <begin position="24"/>
        <end position="1318"/>
    </location>
</feature>
<evidence type="ECO:0000256" key="3">
    <source>
        <dbReference type="ARBA" id="ARBA00022553"/>
    </source>
</evidence>
<keyword evidence="3 7" id="KW-0597">Phosphoprotein</keyword>
<comment type="caution">
    <text evidence="14">The sequence shown here is derived from an EMBL/GenBank/DDBJ whole genome shotgun (WGS) entry which is preliminary data.</text>
</comment>
<dbReference type="PANTHER" id="PTHR43547:SF2">
    <property type="entry name" value="HYBRID SIGNAL TRANSDUCTION HISTIDINE KINASE C"/>
    <property type="match status" value="1"/>
</dbReference>
<dbReference type="SUPFAM" id="SSF47384">
    <property type="entry name" value="Homodimeric domain of signal transducing histidine kinase"/>
    <property type="match status" value="1"/>
</dbReference>
<dbReference type="Gene3D" id="1.10.287.130">
    <property type="match status" value="1"/>
</dbReference>
<name>A0ABS1HFL0_9BACT</name>
<dbReference type="SMART" id="SM00448">
    <property type="entry name" value="REC"/>
    <property type="match status" value="1"/>
</dbReference>